<sequence length="157" mass="15551">MRTIRRTMAAGALALPLTLGAAGIASADSFGSTQVQAGPDGAATHSVQSGTHRGGSTFHENSTAAGPDGVATSDKAASADRHGGSQYRENAGTASKDGVATQDTSARTDRDGGSQYRQHTGWAGQDGAGSSDTHANTGDHDRGSAGVLSGTLDAIGL</sequence>
<evidence type="ECO:0000313" key="3">
    <source>
        <dbReference type="EMBL" id="MBE1500579.1"/>
    </source>
</evidence>
<name>A0ABR9IBP5_9PSEU</name>
<feature type="region of interest" description="Disordered" evidence="1">
    <location>
        <begin position="35"/>
        <end position="157"/>
    </location>
</feature>
<keyword evidence="4" id="KW-1185">Reference proteome</keyword>
<dbReference type="RefSeq" id="WP_086864679.1">
    <property type="nucleotide sequence ID" value="NZ_JADBEG010000001.1"/>
</dbReference>
<evidence type="ECO:0000256" key="2">
    <source>
        <dbReference type="SAM" id="SignalP"/>
    </source>
</evidence>
<feature type="chain" id="PRO_5047051676" evidence="2">
    <location>
        <begin position="28"/>
        <end position="157"/>
    </location>
</feature>
<evidence type="ECO:0000313" key="4">
    <source>
        <dbReference type="Proteomes" id="UP000631670"/>
    </source>
</evidence>
<reference evidence="3 4" key="1">
    <citation type="submission" date="2020-10" db="EMBL/GenBank/DDBJ databases">
        <title>Sequencing the genomes of 1000 actinobacteria strains.</title>
        <authorList>
            <person name="Klenk H.-P."/>
        </authorList>
    </citation>
    <scope>NUCLEOTIDE SEQUENCE [LARGE SCALE GENOMIC DNA]</scope>
    <source>
        <strain evidence="3 4">DSM 44653</strain>
    </source>
</reference>
<accession>A0ABR9IBP5</accession>
<comment type="caution">
    <text evidence="3">The sequence shown here is derived from an EMBL/GenBank/DDBJ whole genome shotgun (WGS) entry which is preliminary data.</text>
</comment>
<evidence type="ECO:0000256" key="1">
    <source>
        <dbReference type="SAM" id="MobiDB-lite"/>
    </source>
</evidence>
<gene>
    <name evidence="3" type="ORF">H4696_007679</name>
</gene>
<proteinExistence type="predicted"/>
<dbReference type="EMBL" id="JADBEG010000001">
    <property type="protein sequence ID" value="MBE1500579.1"/>
    <property type="molecule type" value="Genomic_DNA"/>
</dbReference>
<organism evidence="3 4">
    <name type="scientific">Amycolatopsis lexingtonensis</name>
    <dbReference type="NCBI Taxonomy" id="218822"/>
    <lineage>
        <taxon>Bacteria</taxon>
        <taxon>Bacillati</taxon>
        <taxon>Actinomycetota</taxon>
        <taxon>Actinomycetes</taxon>
        <taxon>Pseudonocardiales</taxon>
        <taxon>Pseudonocardiaceae</taxon>
        <taxon>Amycolatopsis</taxon>
    </lineage>
</organism>
<keyword evidence="2" id="KW-0732">Signal</keyword>
<dbReference type="Proteomes" id="UP000631670">
    <property type="component" value="Unassembled WGS sequence"/>
</dbReference>
<feature type="signal peptide" evidence="2">
    <location>
        <begin position="1"/>
        <end position="27"/>
    </location>
</feature>
<protein>
    <submittedName>
        <fullName evidence="3">Uncharacterized protein</fullName>
    </submittedName>
</protein>